<dbReference type="RefSeq" id="WP_148698559.1">
    <property type="nucleotide sequence ID" value="NZ_CP017834.1"/>
</dbReference>
<keyword evidence="2" id="KW-1185">Reference proteome</keyword>
<sequence length="165" mass="19785">MDTAYKKKLGSWGEERVDLWMQQNNWHPKEKNLRIHKGEIDRVYFFKSGEGIKKYCIAEIKTNIIHSKKSFLELFNEVGIKKYLKQRQIQNIYKFGEMYLANGKKNIYLRIFIVLKFNQKLKIKNTIHKNSPIKICLIHHEYIILSIEPEFTNINSRKSLLQIKI</sequence>
<proteinExistence type="predicted"/>
<gene>
    <name evidence="1" type="ORF">AXG55_13195</name>
</gene>
<dbReference type="KEGG" id="saqi:AXG55_13195"/>
<dbReference type="Proteomes" id="UP000184731">
    <property type="component" value="Chromosome"/>
</dbReference>
<evidence type="ECO:0000313" key="1">
    <source>
        <dbReference type="EMBL" id="APJ04802.1"/>
    </source>
</evidence>
<dbReference type="InterPro" id="IPR011856">
    <property type="entry name" value="tRNA_endonuc-like_dom_sf"/>
</dbReference>
<dbReference type="OrthoDB" id="5295336at2"/>
<dbReference type="EMBL" id="CP017834">
    <property type="protein sequence ID" value="APJ04802.1"/>
    <property type="molecule type" value="Genomic_DNA"/>
</dbReference>
<reference evidence="1 2" key="1">
    <citation type="submission" date="2016-10" db="EMBL/GenBank/DDBJ databases">
        <title>Silvanigrella aquatica sp. nov., isolated from a freshwater lake located in the Black Forest, Germany, description of Silvanigrellaceae fam. nov., Silvanigrellales ord. nov., reclassification of the order Bdellovibrionales in the class Oligoflexia, reclassification of the families Bacteriovoracaceae and Halobacteriovoraceae in the new order Bacteriovoracales ord. nov., and reclassification of the family Pseudobacteriovoracaceae in the order Oligoflexiales.</title>
        <authorList>
            <person name="Hahn M.W."/>
            <person name="Schmidt J."/>
            <person name="Koll U."/>
            <person name="Rohde M."/>
            <person name="Verbag S."/>
            <person name="Pitt A."/>
            <person name="Nakai R."/>
            <person name="Naganuma T."/>
            <person name="Lang E."/>
        </authorList>
    </citation>
    <scope>NUCLEOTIDE SEQUENCE [LARGE SCALE GENOMIC DNA]</scope>
    <source>
        <strain evidence="1 2">MWH-Nonnen-W8red</strain>
    </source>
</reference>
<dbReference type="STRING" id="1915309.AXG55_13195"/>
<dbReference type="Gene3D" id="3.40.1350.10">
    <property type="match status" value="1"/>
</dbReference>
<organism evidence="1 2">
    <name type="scientific">Silvanigrella aquatica</name>
    <dbReference type="NCBI Taxonomy" id="1915309"/>
    <lineage>
        <taxon>Bacteria</taxon>
        <taxon>Pseudomonadati</taxon>
        <taxon>Bdellovibrionota</taxon>
        <taxon>Oligoflexia</taxon>
        <taxon>Silvanigrellales</taxon>
        <taxon>Silvanigrellaceae</taxon>
        <taxon>Silvanigrella</taxon>
    </lineage>
</organism>
<protein>
    <submittedName>
        <fullName evidence="1">Uncharacterized protein</fullName>
    </submittedName>
</protein>
<name>A0A1L4D3Q2_9BACT</name>
<dbReference type="AlphaFoldDB" id="A0A1L4D3Q2"/>
<accession>A0A1L4D3Q2</accession>
<dbReference type="GO" id="GO:0003676">
    <property type="term" value="F:nucleic acid binding"/>
    <property type="evidence" value="ECO:0007669"/>
    <property type="project" value="InterPro"/>
</dbReference>
<evidence type="ECO:0000313" key="2">
    <source>
        <dbReference type="Proteomes" id="UP000184731"/>
    </source>
</evidence>